<reference evidence="2 3" key="2">
    <citation type="journal article" date="2022" name="Mar. Drugs">
        <title>Bioassay-Guided Fractionation Leads to the Detection of Cholic Acid Generated by the Rare Thalassomonas sp.</title>
        <authorList>
            <person name="Pheiffer F."/>
            <person name="Schneider Y.K."/>
            <person name="Hansen E.H."/>
            <person name="Andersen J.H."/>
            <person name="Isaksson J."/>
            <person name="Busche T."/>
            <person name="R C."/>
            <person name="Kalinowski J."/>
            <person name="Zyl L.V."/>
            <person name="Trindade M."/>
        </authorList>
    </citation>
    <scope>NUCLEOTIDE SEQUENCE [LARGE SCALE GENOMIC DNA]</scope>
    <source>
        <strain evidence="2 3">A5K-106</strain>
    </source>
</reference>
<organism evidence="2 3">
    <name type="scientific">Thalassomonas actiniarum</name>
    <dbReference type="NCBI Taxonomy" id="485447"/>
    <lineage>
        <taxon>Bacteria</taxon>
        <taxon>Pseudomonadati</taxon>
        <taxon>Pseudomonadota</taxon>
        <taxon>Gammaproteobacteria</taxon>
        <taxon>Alteromonadales</taxon>
        <taxon>Colwelliaceae</taxon>
        <taxon>Thalassomonas</taxon>
    </lineage>
</organism>
<accession>A0AAF0C674</accession>
<dbReference type="EMBL" id="CP059735">
    <property type="protein sequence ID" value="WDE01619.1"/>
    <property type="molecule type" value="Genomic_DNA"/>
</dbReference>
<sequence>MKSFLMLVFANLLLFSGKLFAGVIPLDNQHWQFSKDQARFVDYQGRASIKVLDRAKVKLIGENFHNGVIEFDIRIRNKRGFPGIHFRESGNGNSEVFYLRPNASGTSSANQYTPSFNDIFAWQLYTGARYGAAVSYHYDNWNRVKLVVSGEKMDVYINSEKPVLHIEKLAHGDIAGGISFQGSLDDYYLSNIRISHQKQVKTSGTAVALKPLPENLVSAFSVATLPVASDEVEAKAILEPSLINRQNWIQVQVNELGMANLARVAGRTKTKNTLLVKLTLASDQARLLRLKYGFSDRLTLFVNGKALSHSDRTFKSQDDRFYGTVGLFDSVFLPLKSGQNDIVFAVTEGFGGWGLMAALEQVTGVNII</sequence>
<keyword evidence="1" id="KW-0732">Signal</keyword>
<feature type="chain" id="PRO_5042080883" description="3-keto-disaccharide hydrolase domain-containing protein" evidence="1">
    <location>
        <begin position="22"/>
        <end position="368"/>
    </location>
</feature>
<evidence type="ECO:0000313" key="2">
    <source>
        <dbReference type="EMBL" id="WDE01619.1"/>
    </source>
</evidence>
<proteinExistence type="predicted"/>
<keyword evidence="3" id="KW-1185">Reference proteome</keyword>
<name>A0AAF0C674_9GAMM</name>
<dbReference type="Proteomes" id="UP000032568">
    <property type="component" value="Chromosome"/>
</dbReference>
<evidence type="ECO:0000313" key="3">
    <source>
        <dbReference type="Proteomes" id="UP000032568"/>
    </source>
</evidence>
<dbReference type="AlphaFoldDB" id="A0AAF0C674"/>
<dbReference type="KEGG" id="tact:SG35_013940"/>
<dbReference type="Gene3D" id="2.60.120.560">
    <property type="entry name" value="Exo-inulinase, domain 1"/>
    <property type="match status" value="1"/>
</dbReference>
<dbReference type="RefSeq" id="WP_044832800.1">
    <property type="nucleotide sequence ID" value="NZ_CP059735.1"/>
</dbReference>
<feature type="signal peptide" evidence="1">
    <location>
        <begin position="1"/>
        <end position="21"/>
    </location>
</feature>
<gene>
    <name evidence="2" type="ORF">SG35_013940</name>
</gene>
<evidence type="ECO:0008006" key="4">
    <source>
        <dbReference type="Google" id="ProtNLM"/>
    </source>
</evidence>
<reference evidence="2 3" key="1">
    <citation type="journal article" date="2015" name="Genome Announc.">
        <title>Draft Genome Sequences of Marine Isolates of Thalassomonas viridans and Thalassomonas actiniarum.</title>
        <authorList>
            <person name="Olonade I."/>
            <person name="van Zyl L.J."/>
            <person name="Trindade M."/>
        </authorList>
    </citation>
    <scope>NUCLEOTIDE SEQUENCE [LARGE SCALE GENOMIC DNA]</scope>
    <source>
        <strain evidence="2 3">A5K-106</strain>
    </source>
</reference>
<protein>
    <recommendedName>
        <fullName evidence="4">3-keto-disaccharide hydrolase domain-containing protein</fullName>
    </recommendedName>
</protein>
<evidence type="ECO:0000256" key="1">
    <source>
        <dbReference type="SAM" id="SignalP"/>
    </source>
</evidence>